<dbReference type="InterPro" id="IPR055411">
    <property type="entry name" value="LRR_FXL15/At3g58940/PEG3-like"/>
</dbReference>
<feature type="domain" description="F-box/LRR-repeat protein 15/At3g58940/PEG3-like LRR" evidence="2">
    <location>
        <begin position="97"/>
        <end position="200"/>
    </location>
</feature>
<dbReference type="AlphaFoldDB" id="A0A314YSZ7"/>
<proteinExistence type="predicted"/>
<sequence length="443" mass="51708">MPGQDRISQLSDDLRSHILSFLRIEDAVATSILSTEWHNIWTLVSVINVDDNSIQVDEDRFYNIVDSILRHPLAPHSPLHKFILKCDECTSHAAINNLIRAALDRQVKELDLCIAQDDIEGKFPLPVEVYRNQHLKVLKLSRVRVHDDEPPGSFPPGSFPSLKNLQVDISYVCDESLQKFYHHCPVLEELRMEGELDAFPNVYCQFHDDEDEKEIYTFKIKANNLESLFIDEDILADYEMEEMISLVEGNIQIGWEHYQYGMGGRTFFNKAFKIMRGLTHARTLTLGERTTGALGYAIHLNYVLDREEDEDDDGDVLMWDEDVPIWDEERVWQLCREKIPEFQHLKILNLSMGNRYEWNLLPYLLGFFPRLETLSLEMVSVYDVDPNNRFAWNPPLEKPTCLMQTIIRVEVKGFRNEDGEGWPLINYLQEISTEIREFQILIE</sequence>
<dbReference type="InterPro" id="IPR036047">
    <property type="entry name" value="F-box-like_dom_sf"/>
</dbReference>
<dbReference type="STRING" id="2094558.A0A314YSZ7"/>
<dbReference type="PANTHER" id="PTHR31900">
    <property type="entry name" value="F-BOX/RNI SUPERFAMILY PROTEIN-RELATED"/>
    <property type="match status" value="1"/>
</dbReference>
<dbReference type="CDD" id="cd22160">
    <property type="entry name" value="F-box_AtFBL13-like"/>
    <property type="match status" value="1"/>
</dbReference>
<dbReference type="InterPro" id="IPR050232">
    <property type="entry name" value="FBL13/AtMIF1-like"/>
</dbReference>
<dbReference type="Pfam" id="PF00646">
    <property type="entry name" value="F-box"/>
    <property type="match status" value="1"/>
</dbReference>
<dbReference type="Gene3D" id="3.80.10.10">
    <property type="entry name" value="Ribonuclease Inhibitor"/>
    <property type="match status" value="1"/>
</dbReference>
<feature type="domain" description="F-box" evidence="1">
    <location>
        <begin position="7"/>
        <end position="44"/>
    </location>
</feature>
<dbReference type="EMBL" id="PJQY01002545">
    <property type="protein sequence ID" value="PQP92685.1"/>
    <property type="molecule type" value="Genomic_DNA"/>
</dbReference>
<dbReference type="InterPro" id="IPR032675">
    <property type="entry name" value="LRR_dom_sf"/>
</dbReference>
<organism evidence="3 4">
    <name type="scientific">Prunus yedoensis var. nudiflora</name>
    <dbReference type="NCBI Taxonomy" id="2094558"/>
    <lineage>
        <taxon>Eukaryota</taxon>
        <taxon>Viridiplantae</taxon>
        <taxon>Streptophyta</taxon>
        <taxon>Embryophyta</taxon>
        <taxon>Tracheophyta</taxon>
        <taxon>Spermatophyta</taxon>
        <taxon>Magnoliopsida</taxon>
        <taxon>eudicotyledons</taxon>
        <taxon>Gunneridae</taxon>
        <taxon>Pentapetalae</taxon>
        <taxon>rosids</taxon>
        <taxon>fabids</taxon>
        <taxon>Rosales</taxon>
        <taxon>Rosaceae</taxon>
        <taxon>Amygdaloideae</taxon>
        <taxon>Amygdaleae</taxon>
        <taxon>Prunus</taxon>
    </lineage>
</organism>
<evidence type="ECO:0000259" key="1">
    <source>
        <dbReference type="Pfam" id="PF00646"/>
    </source>
</evidence>
<dbReference type="Pfam" id="PF24758">
    <property type="entry name" value="LRR_At5g56370"/>
    <property type="match status" value="1"/>
</dbReference>
<dbReference type="SUPFAM" id="SSF81383">
    <property type="entry name" value="F-box domain"/>
    <property type="match status" value="1"/>
</dbReference>
<dbReference type="SUPFAM" id="SSF52047">
    <property type="entry name" value="RNI-like"/>
    <property type="match status" value="1"/>
</dbReference>
<dbReference type="InterPro" id="IPR053781">
    <property type="entry name" value="F-box_AtFBL13-like"/>
</dbReference>
<reference evidence="3 4" key="1">
    <citation type="submission" date="2018-02" db="EMBL/GenBank/DDBJ databases">
        <title>Draft genome of wild Prunus yedoensis var. nudiflora.</title>
        <authorList>
            <person name="Baek S."/>
            <person name="Kim J.-H."/>
            <person name="Choi K."/>
            <person name="Kim G.-B."/>
            <person name="Cho A."/>
            <person name="Jang H."/>
            <person name="Shin C.-H."/>
            <person name="Yu H.-J."/>
            <person name="Mun J.-H."/>
        </authorList>
    </citation>
    <scope>NUCLEOTIDE SEQUENCE [LARGE SCALE GENOMIC DNA]</scope>
    <source>
        <strain evidence="4">cv. Jeju island</strain>
        <tissue evidence="3">Leaf</tissue>
    </source>
</reference>
<protein>
    <submittedName>
        <fullName evidence="3">F-box/LRR-repeat protein</fullName>
    </submittedName>
</protein>
<name>A0A314YSZ7_PRUYE</name>
<comment type="caution">
    <text evidence="3">The sequence shown here is derived from an EMBL/GenBank/DDBJ whole genome shotgun (WGS) entry which is preliminary data.</text>
</comment>
<dbReference type="OrthoDB" id="1166590at2759"/>
<evidence type="ECO:0000313" key="3">
    <source>
        <dbReference type="EMBL" id="PQP92685.1"/>
    </source>
</evidence>
<dbReference type="InterPro" id="IPR001810">
    <property type="entry name" value="F-box_dom"/>
</dbReference>
<evidence type="ECO:0000313" key="4">
    <source>
        <dbReference type="Proteomes" id="UP000250321"/>
    </source>
</evidence>
<dbReference type="PANTHER" id="PTHR31900:SF34">
    <property type="entry name" value="EMB|CAB62440.1-RELATED"/>
    <property type="match status" value="1"/>
</dbReference>
<accession>A0A314YSZ7</accession>
<evidence type="ECO:0000259" key="2">
    <source>
        <dbReference type="Pfam" id="PF24758"/>
    </source>
</evidence>
<dbReference type="Proteomes" id="UP000250321">
    <property type="component" value="Unassembled WGS sequence"/>
</dbReference>
<keyword evidence="4" id="KW-1185">Reference proteome</keyword>
<gene>
    <name evidence="3" type="ORF">Pyn_26996</name>
</gene>